<dbReference type="EMBL" id="CP009961">
    <property type="protein sequence ID" value="AKG38202.1"/>
    <property type="molecule type" value="Genomic_DNA"/>
</dbReference>
<organism evidence="2 3">
    <name type="scientific">Infirmifilum uzonense</name>
    <dbReference type="NCBI Taxonomy" id="1550241"/>
    <lineage>
        <taxon>Archaea</taxon>
        <taxon>Thermoproteota</taxon>
        <taxon>Thermoprotei</taxon>
        <taxon>Thermofilales</taxon>
        <taxon>Thermofilaceae</taxon>
        <taxon>Infirmifilum</taxon>
    </lineage>
</organism>
<keyword evidence="3" id="KW-1185">Reference proteome</keyword>
<feature type="transmembrane region" description="Helical" evidence="1">
    <location>
        <begin position="55"/>
        <end position="80"/>
    </location>
</feature>
<accession>A0A0F7FGG0</accession>
<evidence type="ECO:0000313" key="2">
    <source>
        <dbReference type="EMBL" id="AKG38202.1"/>
    </source>
</evidence>
<reference evidence="2 3" key="1">
    <citation type="journal article" date="2015" name="Stand. Genomic Sci.">
        <title>Complete genome sequence of and proposal of Thermofilum uzonense sp. nov. a novel hyperthermophilic crenarchaeon and emended description of the genus Thermofilum.</title>
        <authorList>
            <person name="Toshchakov S.V."/>
            <person name="Korzhenkov A.A."/>
            <person name="Samarov N.I."/>
            <person name="Mazunin I.O."/>
            <person name="Mozhey O.I."/>
            <person name="Shmyr I.S."/>
            <person name="Derbikova K.S."/>
            <person name="Taranov E.A."/>
            <person name="Dominova I.N."/>
            <person name="Bonch-Osmolovskaya E.A."/>
            <person name="Patrushev M.V."/>
            <person name="Podosokorskaya O.A."/>
            <person name="Kublanov I.V."/>
        </authorList>
    </citation>
    <scope>NUCLEOTIDE SEQUENCE [LARGE SCALE GENOMIC DNA]</scope>
    <source>
        <strain evidence="2 3">1807-2</strain>
    </source>
</reference>
<dbReference type="STRING" id="1550241.MA03_01340"/>
<feature type="transmembrane region" description="Helical" evidence="1">
    <location>
        <begin position="163"/>
        <end position="186"/>
    </location>
</feature>
<proteinExistence type="predicted"/>
<dbReference type="HOGENOM" id="CLU_1500355_0_0_2"/>
<dbReference type="InterPro" id="IPR009825">
    <property type="entry name" value="ECF_substrate-spec-like"/>
</dbReference>
<feature type="transmembrane region" description="Helical" evidence="1">
    <location>
        <begin position="86"/>
        <end position="107"/>
    </location>
</feature>
<evidence type="ECO:0000313" key="3">
    <source>
        <dbReference type="Proteomes" id="UP000067434"/>
    </source>
</evidence>
<dbReference type="AlphaFoldDB" id="A0A0F7FGG0"/>
<name>A0A0F7FGG0_9CREN</name>
<sequence length="194" mass="21919">MNSLEQDLKKHKYWIFVQDLEMKSKELSLVAIFVSLSIALRVLKNLATTVQFVNIPLAFALLASTLYGPHVGFLVGFLSYFLSDLLIFPGIWTLINSILAGFTAFLYPHFIYDRKDKVVFFISTFLSIFLFDIFSSVVLYILFGVRLQEAILVSIVGLFLPVMGGYLIGVGPLTEFVTAFLVVALYEGLKRRKI</sequence>
<keyword evidence="1" id="KW-1133">Transmembrane helix</keyword>
<dbReference type="PATRIC" id="fig|1550241.5.peg.275"/>
<dbReference type="GO" id="GO:0016020">
    <property type="term" value="C:membrane"/>
    <property type="evidence" value="ECO:0007669"/>
    <property type="project" value="InterPro"/>
</dbReference>
<evidence type="ECO:0000256" key="1">
    <source>
        <dbReference type="SAM" id="Phobius"/>
    </source>
</evidence>
<keyword evidence="1" id="KW-0472">Membrane</keyword>
<keyword evidence="1" id="KW-0812">Transmembrane</keyword>
<dbReference type="KEGG" id="thf:MA03_01340"/>
<dbReference type="Pfam" id="PF07155">
    <property type="entry name" value="ECF-ribofla_trS"/>
    <property type="match status" value="1"/>
</dbReference>
<protein>
    <recommendedName>
        <fullName evidence="4">ECF transporter S component</fullName>
    </recommendedName>
</protein>
<dbReference type="Gene3D" id="1.10.1760.20">
    <property type="match status" value="1"/>
</dbReference>
<feature type="transmembrane region" description="Helical" evidence="1">
    <location>
        <begin position="119"/>
        <end position="143"/>
    </location>
</feature>
<evidence type="ECO:0008006" key="4">
    <source>
        <dbReference type="Google" id="ProtNLM"/>
    </source>
</evidence>
<dbReference type="Proteomes" id="UP000067434">
    <property type="component" value="Chromosome"/>
</dbReference>
<gene>
    <name evidence="2" type="ORF">MA03_01340</name>
</gene>